<dbReference type="InterPro" id="IPR050109">
    <property type="entry name" value="HTH-type_TetR-like_transc_reg"/>
</dbReference>
<keyword evidence="3" id="KW-0804">Transcription</keyword>
<keyword evidence="2 4" id="KW-0238">DNA-binding</keyword>
<feature type="domain" description="HTH tetR-type" evidence="5">
    <location>
        <begin position="14"/>
        <end position="75"/>
    </location>
</feature>
<dbReference type="InterPro" id="IPR025996">
    <property type="entry name" value="MT1864/Rv1816-like_C"/>
</dbReference>
<dbReference type="SUPFAM" id="SSF46689">
    <property type="entry name" value="Homeodomain-like"/>
    <property type="match status" value="1"/>
</dbReference>
<feature type="DNA-binding region" description="H-T-H motif" evidence="4">
    <location>
        <begin position="38"/>
        <end position="57"/>
    </location>
</feature>
<evidence type="ECO:0000256" key="2">
    <source>
        <dbReference type="ARBA" id="ARBA00023125"/>
    </source>
</evidence>
<dbReference type="Pfam" id="PF13305">
    <property type="entry name" value="TetR_C_33"/>
    <property type="match status" value="1"/>
</dbReference>
<evidence type="ECO:0000259" key="5">
    <source>
        <dbReference type="PROSITE" id="PS50977"/>
    </source>
</evidence>
<comment type="caution">
    <text evidence="6">The sequence shown here is derived from an EMBL/GenBank/DDBJ whole genome shotgun (WGS) entry which is preliminary data.</text>
</comment>
<name>A0ABY2S876_9PSEU</name>
<organism evidence="6 7">
    <name type="scientific">Prauserella endophytica</name>
    <dbReference type="NCBI Taxonomy" id="1592324"/>
    <lineage>
        <taxon>Bacteria</taxon>
        <taxon>Bacillati</taxon>
        <taxon>Actinomycetota</taxon>
        <taxon>Actinomycetes</taxon>
        <taxon>Pseudonocardiales</taxon>
        <taxon>Pseudonocardiaceae</taxon>
        <taxon>Prauserella</taxon>
        <taxon>Prauserella coralliicola group</taxon>
    </lineage>
</organism>
<evidence type="ECO:0000256" key="1">
    <source>
        <dbReference type="ARBA" id="ARBA00023015"/>
    </source>
</evidence>
<sequence>MSSTRSRARPGEGEKLREEILLAAESLLVETGTDGALTLRAVAARAGVTTPSVYLHFANRDDLLEAVCLRSWGELERRMRERSEGVDDPLRVLGRCGRVYATFGLEHPVQYRVLLMRPSAHRSPGARECFRYVTEAAAACVSAGIMRGRPESLAVGLWSALHGLVSLLIAQPEFDWPDDLDTLIDDVVRMAGFGTVLASRIPREATPTSAQLAEGLDALTANWPERDQPRR</sequence>
<dbReference type="Gene3D" id="1.10.357.10">
    <property type="entry name" value="Tetracycline Repressor, domain 2"/>
    <property type="match status" value="1"/>
</dbReference>
<dbReference type="PANTHER" id="PTHR30055:SF234">
    <property type="entry name" value="HTH-TYPE TRANSCRIPTIONAL REGULATOR BETI"/>
    <property type="match status" value="1"/>
</dbReference>
<evidence type="ECO:0000313" key="6">
    <source>
        <dbReference type="EMBL" id="TKG72088.1"/>
    </source>
</evidence>
<evidence type="ECO:0000256" key="3">
    <source>
        <dbReference type="ARBA" id="ARBA00023163"/>
    </source>
</evidence>
<reference evidence="6 7" key="1">
    <citation type="journal article" date="2015" name="Antonie Van Leeuwenhoek">
        <title>Prauserella endophytica sp. nov., an endophytic actinobacterium isolated from Tamarix taklamakanensis.</title>
        <authorList>
            <person name="Liu J.M."/>
            <person name="Habden X."/>
            <person name="Guo L."/>
            <person name="Tuo L."/>
            <person name="Jiang Z.K."/>
            <person name="Liu S.W."/>
            <person name="Liu X.F."/>
            <person name="Chen L."/>
            <person name="Li R.F."/>
            <person name="Zhang Y.Q."/>
            <person name="Sun C.H."/>
        </authorList>
    </citation>
    <scope>NUCLEOTIDE SEQUENCE [LARGE SCALE GENOMIC DNA]</scope>
    <source>
        <strain evidence="6 7">CGMCC 4.7182</strain>
    </source>
</reference>
<dbReference type="EMBL" id="SWMS01000003">
    <property type="protein sequence ID" value="TKG72088.1"/>
    <property type="molecule type" value="Genomic_DNA"/>
</dbReference>
<dbReference type="PANTHER" id="PTHR30055">
    <property type="entry name" value="HTH-TYPE TRANSCRIPTIONAL REGULATOR RUTR"/>
    <property type="match status" value="1"/>
</dbReference>
<evidence type="ECO:0000256" key="4">
    <source>
        <dbReference type="PROSITE-ProRule" id="PRU00335"/>
    </source>
</evidence>
<accession>A0ABY2S876</accession>
<dbReference type="InterPro" id="IPR036271">
    <property type="entry name" value="Tet_transcr_reg_TetR-rel_C_sf"/>
</dbReference>
<keyword evidence="7" id="KW-1185">Reference proteome</keyword>
<protein>
    <submittedName>
        <fullName evidence="6">TetR/AcrR family transcriptional regulator</fullName>
    </submittedName>
</protein>
<evidence type="ECO:0000313" key="7">
    <source>
        <dbReference type="Proteomes" id="UP000309992"/>
    </source>
</evidence>
<keyword evidence="1" id="KW-0805">Transcription regulation</keyword>
<proteinExistence type="predicted"/>
<dbReference type="InterPro" id="IPR009057">
    <property type="entry name" value="Homeodomain-like_sf"/>
</dbReference>
<dbReference type="InterPro" id="IPR001647">
    <property type="entry name" value="HTH_TetR"/>
</dbReference>
<dbReference type="RefSeq" id="WP_137094068.1">
    <property type="nucleotide sequence ID" value="NZ_SWMS01000003.1"/>
</dbReference>
<gene>
    <name evidence="6" type="ORF">FCN18_07415</name>
</gene>
<dbReference type="Proteomes" id="UP000309992">
    <property type="component" value="Unassembled WGS sequence"/>
</dbReference>
<dbReference type="SUPFAM" id="SSF48498">
    <property type="entry name" value="Tetracyclin repressor-like, C-terminal domain"/>
    <property type="match status" value="1"/>
</dbReference>
<dbReference type="Pfam" id="PF00440">
    <property type="entry name" value="TetR_N"/>
    <property type="match status" value="1"/>
</dbReference>
<dbReference type="PROSITE" id="PS50977">
    <property type="entry name" value="HTH_TETR_2"/>
    <property type="match status" value="1"/>
</dbReference>